<evidence type="ECO:0000256" key="1">
    <source>
        <dbReference type="SAM" id="MobiDB-lite"/>
    </source>
</evidence>
<proteinExistence type="predicted"/>
<dbReference type="AlphaFoldDB" id="A0A851BXD8"/>
<feature type="region of interest" description="Disordered" evidence="1">
    <location>
        <begin position="367"/>
        <end position="435"/>
    </location>
</feature>
<dbReference type="Proteomes" id="UP000642973">
    <property type="component" value="Unassembled WGS sequence"/>
</dbReference>
<feature type="region of interest" description="Disordered" evidence="1">
    <location>
        <begin position="169"/>
        <end position="240"/>
    </location>
</feature>
<feature type="non-terminal residue" evidence="2">
    <location>
        <position position="435"/>
    </location>
</feature>
<dbReference type="PANTHER" id="PTHR28557:SF1">
    <property type="entry name" value="PROTEIN SLX4IP"/>
    <property type="match status" value="1"/>
</dbReference>
<feature type="non-terminal residue" evidence="2">
    <location>
        <position position="1"/>
    </location>
</feature>
<gene>
    <name evidence="2" type="primary">Slx4ip</name>
    <name evidence="2" type="ORF">CALVIR_R04065</name>
</gene>
<evidence type="ECO:0000313" key="3">
    <source>
        <dbReference type="Proteomes" id="UP000642973"/>
    </source>
</evidence>
<dbReference type="EMBL" id="WEIV01000572">
    <property type="protein sequence ID" value="NWI48955.1"/>
    <property type="molecule type" value="Genomic_DNA"/>
</dbReference>
<feature type="compositionally biased region" description="Basic residues" evidence="1">
    <location>
        <begin position="169"/>
        <end position="178"/>
    </location>
</feature>
<reference evidence="2" key="1">
    <citation type="submission" date="2019-10" db="EMBL/GenBank/DDBJ databases">
        <title>Bird 10,000 Genomes (B10K) Project - Family phase.</title>
        <authorList>
            <person name="Zhang G."/>
        </authorList>
    </citation>
    <scope>NUCLEOTIDE SEQUENCE</scope>
    <source>
        <strain evidence="2">B10K-DU-002-55</strain>
        <tissue evidence="2">Muscle</tissue>
    </source>
</reference>
<feature type="compositionally biased region" description="Polar residues" evidence="1">
    <location>
        <begin position="367"/>
        <end position="391"/>
    </location>
</feature>
<name>A0A851BXD8_CALVR</name>
<dbReference type="PANTHER" id="PTHR28557">
    <property type="entry name" value="PROTEIN SLX4IP"/>
    <property type="match status" value="1"/>
</dbReference>
<dbReference type="Pfam" id="PF15744">
    <property type="entry name" value="UPF0492"/>
    <property type="match status" value="1"/>
</dbReference>
<sequence>FFLQCGNFAVLVDVHILPQGSSKDTSWFSDHEKEEVCRLLEEVVASRVKHYLEAPKQRGQWKSTEHKSSGPLFLTANSLHITAYFVKRWVNLRCAVGKRYRELRVFPEKFIVCVSKLDFDPSAWACENGVLKEEFSNGTSEYFTESAENKKLKISLNEQIKQDILKKIVKRTKRRKSSASKPQTNKDSKQVCLGSADSGTENRKNDCQTSLSPSDVKHRTPGLLKDCTNTADSSLERPASELENYVSQRQADDVSSQQKPHALEWLKGSLLSENLPCSSESALLGPKQSQKVTKTRAQLKSCCSEEKLEQFKKVSSEGTSLMSVNTEMSNGDCLGPFLEKIPLNSRLFSKQDMTKTTADNKSVTLTKNPSQALSVRSSTVQTSPNEPSTATEGLCAVPSSRPELQPLSSEKSSQKRKKEVENGLGKLKLRRLKKS</sequence>
<evidence type="ECO:0000313" key="2">
    <source>
        <dbReference type="EMBL" id="NWI48955.1"/>
    </source>
</evidence>
<comment type="caution">
    <text evidence="2">The sequence shown here is derived from an EMBL/GenBank/DDBJ whole genome shotgun (WGS) entry which is preliminary data.</text>
</comment>
<dbReference type="InterPro" id="IPR031479">
    <property type="entry name" value="SLX4IP"/>
</dbReference>
<organism evidence="2 3">
    <name type="scientific">Calyptomena viridis</name>
    <name type="common">Lesser green broadbill</name>
    <dbReference type="NCBI Taxonomy" id="135972"/>
    <lineage>
        <taxon>Eukaryota</taxon>
        <taxon>Metazoa</taxon>
        <taxon>Chordata</taxon>
        <taxon>Craniata</taxon>
        <taxon>Vertebrata</taxon>
        <taxon>Euteleostomi</taxon>
        <taxon>Archelosauria</taxon>
        <taxon>Archosauria</taxon>
        <taxon>Dinosauria</taxon>
        <taxon>Saurischia</taxon>
        <taxon>Theropoda</taxon>
        <taxon>Coelurosauria</taxon>
        <taxon>Aves</taxon>
        <taxon>Neognathae</taxon>
        <taxon>Neoaves</taxon>
        <taxon>Telluraves</taxon>
        <taxon>Australaves</taxon>
        <taxon>Passeriformes</taxon>
        <taxon>Eurylaimidae</taxon>
        <taxon>Calyptomena</taxon>
    </lineage>
</organism>
<accession>A0A851BXD8</accession>
<keyword evidence="3" id="KW-1185">Reference proteome</keyword>
<protein>
    <submittedName>
        <fullName evidence="2">SLX4I protein</fullName>
    </submittedName>
</protein>